<evidence type="ECO:0000259" key="2">
    <source>
        <dbReference type="Pfam" id="PF01370"/>
    </source>
</evidence>
<dbReference type="InterPro" id="IPR001509">
    <property type="entry name" value="Epimerase_deHydtase"/>
</dbReference>
<dbReference type="Proteomes" id="UP000479293">
    <property type="component" value="Unassembled WGS sequence"/>
</dbReference>
<keyword evidence="1" id="KW-0520">NAD</keyword>
<organism evidence="3 4">
    <name type="scientific">Salmonirosea aquatica</name>
    <dbReference type="NCBI Taxonomy" id="2654236"/>
    <lineage>
        <taxon>Bacteria</taxon>
        <taxon>Pseudomonadati</taxon>
        <taxon>Bacteroidota</taxon>
        <taxon>Cytophagia</taxon>
        <taxon>Cytophagales</taxon>
        <taxon>Spirosomataceae</taxon>
        <taxon>Salmonirosea</taxon>
    </lineage>
</organism>
<dbReference type="PANTHER" id="PTHR43574">
    <property type="entry name" value="EPIMERASE-RELATED"/>
    <property type="match status" value="1"/>
</dbReference>
<evidence type="ECO:0000313" key="3">
    <source>
        <dbReference type="EMBL" id="MPR36158.1"/>
    </source>
</evidence>
<dbReference type="SUPFAM" id="SSF51735">
    <property type="entry name" value="NAD(P)-binding Rossmann-fold domains"/>
    <property type="match status" value="1"/>
</dbReference>
<dbReference type="AlphaFoldDB" id="A0A7C9BF70"/>
<keyword evidence="4" id="KW-1185">Reference proteome</keyword>
<gene>
    <name evidence="3" type="ORF">GBK04_23125</name>
</gene>
<accession>A0A7C9BF70</accession>
<evidence type="ECO:0000256" key="1">
    <source>
        <dbReference type="ARBA" id="ARBA00023027"/>
    </source>
</evidence>
<dbReference type="Pfam" id="PF01370">
    <property type="entry name" value="Epimerase"/>
    <property type="match status" value="1"/>
</dbReference>
<dbReference type="RefSeq" id="WP_152763824.1">
    <property type="nucleotide sequence ID" value="NZ_WHLY01000002.1"/>
</dbReference>
<dbReference type="Gene3D" id="3.40.50.720">
    <property type="entry name" value="NAD(P)-binding Rossmann-like Domain"/>
    <property type="match status" value="1"/>
</dbReference>
<comment type="caution">
    <text evidence="3">The sequence shown here is derived from an EMBL/GenBank/DDBJ whole genome shotgun (WGS) entry which is preliminary data.</text>
</comment>
<sequence>MGTILVTGGAGFIGSHLTKRLLLEGHTVVCVDNFTYTYDPFVKWDHINAFRNHPQYHLLSIDIREKTALQKVMEDYQVEAVVHLAALAGVRPSIQNPSAYVDVNIGGTLSVLESMRYAGVRKLVFASSSSVYGDDSRAPFQETAEVNQPVSPYALTKRAGEMLCENYFRLHGIETYCLRLFTVYGPGQRPEMAISYFLRNILAGTPMDVFGDGTSARDYTYVEDIVAGILASLDAVRGFEILNLGSARIISLNELIGTLEEVTERTALVNRLSDQPGDVRLTHADITKARRILGYQPATSLHQGLNTMLEALNHAPINALPV</sequence>
<dbReference type="EMBL" id="WHLY01000002">
    <property type="protein sequence ID" value="MPR36158.1"/>
    <property type="molecule type" value="Genomic_DNA"/>
</dbReference>
<evidence type="ECO:0000313" key="4">
    <source>
        <dbReference type="Proteomes" id="UP000479293"/>
    </source>
</evidence>
<reference evidence="3 4" key="1">
    <citation type="submission" date="2019-10" db="EMBL/GenBank/DDBJ databases">
        <title>Draft Genome Sequence of Cytophagaceae sp. SJW1-29.</title>
        <authorList>
            <person name="Choi A."/>
        </authorList>
    </citation>
    <scope>NUCLEOTIDE SEQUENCE [LARGE SCALE GENOMIC DNA]</scope>
    <source>
        <strain evidence="3 4">SJW1-29</strain>
    </source>
</reference>
<dbReference type="InterPro" id="IPR036291">
    <property type="entry name" value="NAD(P)-bd_dom_sf"/>
</dbReference>
<name>A0A7C9BF70_9BACT</name>
<protein>
    <submittedName>
        <fullName evidence="3">NAD-dependent epimerase/dehydratase family protein</fullName>
    </submittedName>
</protein>
<proteinExistence type="predicted"/>
<feature type="domain" description="NAD-dependent epimerase/dehydratase" evidence="2">
    <location>
        <begin position="4"/>
        <end position="245"/>
    </location>
</feature>
<dbReference type="PRINTS" id="PR01713">
    <property type="entry name" value="NUCEPIMERASE"/>
</dbReference>